<keyword evidence="6 12" id="KW-0547">Nucleotide-binding</keyword>
<keyword evidence="3" id="KW-0808">Transferase</keyword>
<evidence type="ECO:0000256" key="13">
    <source>
        <dbReference type="SAM" id="MobiDB-lite"/>
    </source>
</evidence>
<dbReference type="PANTHER" id="PTHR45631">
    <property type="entry name" value="OS07G0107800 PROTEIN-RELATED"/>
    <property type="match status" value="1"/>
</dbReference>
<keyword evidence="7" id="KW-0418">Kinase</keyword>
<dbReference type="CDD" id="cd14066">
    <property type="entry name" value="STKc_IRAK"/>
    <property type="match status" value="1"/>
</dbReference>
<dbReference type="PROSITE" id="PS00107">
    <property type="entry name" value="PROTEIN_KINASE_ATP"/>
    <property type="match status" value="1"/>
</dbReference>
<evidence type="ECO:0000256" key="6">
    <source>
        <dbReference type="ARBA" id="ARBA00022741"/>
    </source>
</evidence>
<dbReference type="GO" id="GO:0016020">
    <property type="term" value="C:membrane"/>
    <property type="evidence" value="ECO:0007669"/>
    <property type="project" value="UniProtKB-SubCell"/>
</dbReference>
<dbReference type="FunFam" id="1.10.510.10:FF:000058">
    <property type="entry name" value="Receptor-like protein kinase FERONIA"/>
    <property type="match status" value="1"/>
</dbReference>
<dbReference type="InterPro" id="IPR000719">
    <property type="entry name" value="Prot_kinase_dom"/>
</dbReference>
<dbReference type="FunFam" id="2.60.120.430:FF:000005">
    <property type="entry name" value="Putative receptor-like protein kinase"/>
    <property type="match status" value="1"/>
</dbReference>
<evidence type="ECO:0000256" key="2">
    <source>
        <dbReference type="ARBA" id="ARBA00022527"/>
    </source>
</evidence>
<reference evidence="16" key="2">
    <citation type="submission" date="2022-03" db="EMBL/GenBank/DDBJ databases">
        <title>Draft title - Genomic analysis of global carrot germplasm unveils the trajectory of domestication and the origin of high carotenoid orange carrot.</title>
        <authorList>
            <person name="Iorizzo M."/>
            <person name="Ellison S."/>
            <person name="Senalik D."/>
            <person name="Macko-Podgorni A."/>
            <person name="Grzebelus D."/>
            <person name="Bostan H."/>
            <person name="Rolling W."/>
            <person name="Curaba J."/>
            <person name="Simon P."/>
        </authorList>
    </citation>
    <scope>NUCLEOTIDE SEQUENCE</scope>
    <source>
        <tissue evidence="16">Leaf</tissue>
    </source>
</reference>
<feature type="region of interest" description="Disordered" evidence="13">
    <location>
        <begin position="789"/>
        <end position="818"/>
    </location>
</feature>
<evidence type="ECO:0000256" key="14">
    <source>
        <dbReference type="SAM" id="SignalP"/>
    </source>
</evidence>
<feature type="signal peptide" evidence="14">
    <location>
        <begin position="1"/>
        <end position="26"/>
    </location>
</feature>
<reference evidence="16" key="1">
    <citation type="journal article" date="2016" name="Nat. Genet.">
        <title>A high-quality carrot genome assembly provides new insights into carotenoid accumulation and asterid genome evolution.</title>
        <authorList>
            <person name="Iorizzo M."/>
            <person name="Ellison S."/>
            <person name="Senalik D."/>
            <person name="Zeng P."/>
            <person name="Satapoomin P."/>
            <person name="Huang J."/>
            <person name="Bowman M."/>
            <person name="Iovene M."/>
            <person name="Sanseverino W."/>
            <person name="Cavagnaro P."/>
            <person name="Yildiz M."/>
            <person name="Macko-Podgorni A."/>
            <person name="Moranska E."/>
            <person name="Grzebelus E."/>
            <person name="Grzebelus D."/>
            <person name="Ashrafi H."/>
            <person name="Zheng Z."/>
            <person name="Cheng S."/>
            <person name="Spooner D."/>
            <person name="Van Deynze A."/>
            <person name="Simon P."/>
        </authorList>
    </citation>
    <scope>NUCLEOTIDE SEQUENCE</scope>
    <source>
        <tissue evidence="16">Leaf</tissue>
    </source>
</reference>
<name>A0AAF0XBQ8_DAUCS</name>
<dbReference type="Gene3D" id="2.60.120.430">
    <property type="entry name" value="Galactose-binding lectin"/>
    <property type="match status" value="2"/>
</dbReference>
<dbReference type="FunFam" id="3.30.200.20:FF:000039">
    <property type="entry name" value="receptor-like protein kinase FERONIA"/>
    <property type="match status" value="1"/>
</dbReference>
<organism evidence="16 17">
    <name type="scientific">Daucus carota subsp. sativus</name>
    <name type="common">Carrot</name>
    <dbReference type="NCBI Taxonomy" id="79200"/>
    <lineage>
        <taxon>Eukaryota</taxon>
        <taxon>Viridiplantae</taxon>
        <taxon>Streptophyta</taxon>
        <taxon>Embryophyta</taxon>
        <taxon>Tracheophyta</taxon>
        <taxon>Spermatophyta</taxon>
        <taxon>Magnoliopsida</taxon>
        <taxon>eudicotyledons</taxon>
        <taxon>Gunneridae</taxon>
        <taxon>Pentapetalae</taxon>
        <taxon>asterids</taxon>
        <taxon>campanulids</taxon>
        <taxon>Apiales</taxon>
        <taxon>Apiaceae</taxon>
        <taxon>Apioideae</taxon>
        <taxon>Scandiceae</taxon>
        <taxon>Daucinae</taxon>
        <taxon>Daucus</taxon>
        <taxon>Daucus sect. Daucus</taxon>
    </lineage>
</organism>
<gene>
    <name evidence="16" type="ORF">DCAR_0624737</name>
</gene>
<dbReference type="FunFam" id="2.60.120.430:FF:000001">
    <property type="entry name" value="Receptor-like protein kinase FERONIA"/>
    <property type="match status" value="1"/>
</dbReference>
<keyword evidence="17" id="KW-1185">Reference proteome</keyword>
<keyword evidence="9" id="KW-1133">Transmembrane helix</keyword>
<evidence type="ECO:0000256" key="10">
    <source>
        <dbReference type="ARBA" id="ARBA00023136"/>
    </source>
</evidence>
<dbReference type="InterPro" id="IPR001245">
    <property type="entry name" value="Ser-Thr/Tyr_kinase_cat_dom"/>
</dbReference>
<feature type="domain" description="Protein kinase" evidence="15">
    <location>
        <begin position="508"/>
        <end position="781"/>
    </location>
</feature>
<dbReference type="InterPro" id="IPR011009">
    <property type="entry name" value="Kinase-like_dom_sf"/>
</dbReference>
<keyword evidence="11" id="KW-0325">Glycoprotein</keyword>
<comment type="subcellular location">
    <subcellularLocation>
        <location evidence="1">Membrane</location>
        <topology evidence="1">Single-pass membrane protein</topology>
    </subcellularLocation>
</comment>
<dbReference type="PANTHER" id="PTHR45631:SF68">
    <property type="entry name" value="REPEAT FAMILY PROTEIN, PUTATIVE, EXPRESSED-RELATED"/>
    <property type="match status" value="1"/>
</dbReference>
<evidence type="ECO:0000256" key="3">
    <source>
        <dbReference type="ARBA" id="ARBA00022679"/>
    </source>
</evidence>
<dbReference type="PROSITE" id="PS00108">
    <property type="entry name" value="PROTEIN_KINASE_ST"/>
    <property type="match status" value="1"/>
</dbReference>
<evidence type="ECO:0000256" key="1">
    <source>
        <dbReference type="ARBA" id="ARBA00004167"/>
    </source>
</evidence>
<evidence type="ECO:0000256" key="7">
    <source>
        <dbReference type="ARBA" id="ARBA00022777"/>
    </source>
</evidence>
<proteinExistence type="predicted"/>
<dbReference type="GO" id="GO:0005524">
    <property type="term" value="F:ATP binding"/>
    <property type="evidence" value="ECO:0007669"/>
    <property type="project" value="UniProtKB-UniRule"/>
</dbReference>
<keyword evidence="5 14" id="KW-0732">Signal</keyword>
<dbReference type="Gene3D" id="1.10.510.10">
    <property type="entry name" value="Transferase(Phosphotransferase) domain 1"/>
    <property type="match status" value="1"/>
</dbReference>
<dbReference type="SUPFAM" id="SSF56112">
    <property type="entry name" value="Protein kinase-like (PK-like)"/>
    <property type="match status" value="1"/>
</dbReference>
<feature type="chain" id="PRO_5042283912" description="Protein kinase domain-containing protein" evidence="14">
    <location>
        <begin position="27"/>
        <end position="845"/>
    </location>
</feature>
<protein>
    <recommendedName>
        <fullName evidence="15">Protein kinase domain-containing protein</fullName>
    </recommendedName>
</protein>
<dbReference type="InterPro" id="IPR024788">
    <property type="entry name" value="Malectin-like_Carb-bd_dom"/>
</dbReference>
<dbReference type="GO" id="GO:0004674">
    <property type="term" value="F:protein serine/threonine kinase activity"/>
    <property type="evidence" value="ECO:0007669"/>
    <property type="project" value="UniProtKB-KW"/>
</dbReference>
<dbReference type="InterPro" id="IPR017441">
    <property type="entry name" value="Protein_kinase_ATP_BS"/>
</dbReference>
<evidence type="ECO:0000256" key="11">
    <source>
        <dbReference type="ARBA" id="ARBA00023180"/>
    </source>
</evidence>
<dbReference type="EMBL" id="CP093348">
    <property type="protein sequence ID" value="WOH05321.1"/>
    <property type="molecule type" value="Genomic_DNA"/>
</dbReference>
<keyword evidence="4" id="KW-0812">Transmembrane</keyword>
<sequence>MRELHFSLSVYVCFLLLFAAFSFTTASNSYLPADNYLINCGSPESTMLQDGRTFKSDSQSVSFLSTDENILASVDSVSDISSSSFPLSLPLFSTARIFREESMYRFLVFRPGRHWLRLYFYPVTHPLYNLTTSVFTVKTDKMVFLHDFSVKDSARLVFKEYLVDVTSDRFSLILSPLKNSFAFINAIEFLSAPDTIISDSASAVSPVADFNGLLKHAFEVSYRVNVGGPIITPKNDTLWRTWQPDVGYMKIPQGVKNVSVAPDVVNYPEGGATPLIAPNAVYSSASEMADSGMISPNFNLTWEMPVDSSFSYLIRLHFCDIVSKSLNELYFNIYVNGLMGASSFDLSALTSGLSVPYYRDFVLNASAISNDLIRIQVGPSSSLQSAVPNALLNGLEILKMSNSDGSLDGLFSSSEKHSATSTAVKIAEFTGLALAVAAIVLLVFTICRRNRRPRDWEKRRSFSSCFHPLNSSSFCIKSKSSYSNTFTSGINLGRVFTLSELRDATRNFDETAVIGIGGFGKVYLGELEDGTSLAIKRGNQSSSQGINEFQTEIKMLSKLRHRHLVSIIGYCDEQSEMILVYEYMAKGPLRDHIYGTNLPPLSWRQRLDICIGAARGLHYLHTGASQGLIHRDVKTTNILLDENFVAKVSDFGLSRDAPSLDQTHVSTAVKGSFGYLDPEYFRRQQLTDKSDVYSFGVVLFEVLCARPALDPTLPREQVNLAEWAMTRQRKGVIEKIIDPRIAGTISSECLMKYVEAAEKCLAEYGVDRPSMGDVLWNLEFALQLQDASSQLDPPEEELENSNIENSGQSSLSDSEEEPIIININDDSGVVVGSPLFSNIGDFQGR</sequence>
<evidence type="ECO:0000256" key="5">
    <source>
        <dbReference type="ARBA" id="ARBA00022729"/>
    </source>
</evidence>
<evidence type="ECO:0000313" key="17">
    <source>
        <dbReference type="Proteomes" id="UP000077755"/>
    </source>
</evidence>
<evidence type="ECO:0000256" key="8">
    <source>
        <dbReference type="ARBA" id="ARBA00022840"/>
    </source>
</evidence>
<keyword evidence="8 12" id="KW-0067">ATP-binding</keyword>
<evidence type="ECO:0000256" key="12">
    <source>
        <dbReference type="PROSITE-ProRule" id="PRU10141"/>
    </source>
</evidence>
<accession>A0AAF0XBQ8</accession>
<dbReference type="Pfam" id="PF07714">
    <property type="entry name" value="PK_Tyr_Ser-Thr"/>
    <property type="match status" value="1"/>
</dbReference>
<keyword evidence="10" id="KW-0472">Membrane</keyword>
<dbReference type="Gene3D" id="3.30.200.20">
    <property type="entry name" value="Phosphorylase Kinase, domain 1"/>
    <property type="match status" value="1"/>
</dbReference>
<dbReference type="Proteomes" id="UP000077755">
    <property type="component" value="Chromosome 6"/>
</dbReference>
<dbReference type="SMART" id="SM00220">
    <property type="entry name" value="S_TKc"/>
    <property type="match status" value="1"/>
</dbReference>
<dbReference type="InterPro" id="IPR008271">
    <property type="entry name" value="Ser/Thr_kinase_AS"/>
</dbReference>
<dbReference type="PROSITE" id="PS50011">
    <property type="entry name" value="PROTEIN_KINASE_DOM"/>
    <property type="match status" value="1"/>
</dbReference>
<keyword evidence="2" id="KW-0723">Serine/threonine-protein kinase</keyword>
<dbReference type="Pfam" id="PF12819">
    <property type="entry name" value="Malectin_like"/>
    <property type="match status" value="1"/>
</dbReference>
<evidence type="ECO:0000256" key="9">
    <source>
        <dbReference type="ARBA" id="ARBA00022989"/>
    </source>
</evidence>
<evidence type="ECO:0000313" key="16">
    <source>
        <dbReference type="EMBL" id="WOH05321.1"/>
    </source>
</evidence>
<feature type="binding site" evidence="12">
    <location>
        <position position="536"/>
    </location>
    <ligand>
        <name>ATP</name>
        <dbReference type="ChEBI" id="CHEBI:30616"/>
    </ligand>
</feature>
<evidence type="ECO:0000259" key="15">
    <source>
        <dbReference type="PROSITE" id="PS50011"/>
    </source>
</evidence>
<evidence type="ECO:0000256" key="4">
    <source>
        <dbReference type="ARBA" id="ARBA00022692"/>
    </source>
</evidence>
<dbReference type="AlphaFoldDB" id="A0AAF0XBQ8"/>